<dbReference type="SUPFAM" id="SSF56042">
    <property type="entry name" value="PurM C-terminal domain-like"/>
    <property type="match status" value="1"/>
</dbReference>
<organism evidence="5 6">
    <name type="scientific">Thalassolituus marinus</name>
    <dbReference type="NCBI Taxonomy" id="671053"/>
    <lineage>
        <taxon>Bacteria</taxon>
        <taxon>Pseudomonadati</taxon>
        <taxon>Pseudomonadota</taxon>
        <taxon>Gammaproteobacteria</taxon>
        <taxon>Oceanospirillales</taxon>
        <taxon>Oceanospirillaceae</taxon>
        <taxon>Thalassolituus</taxon>
    </lineage>
</organism>
<feature type="binding site" evidence="2">
    <location>
        <position position="49"/>
    </location>
    <ligand>
        <name>Mg(2+)</name>
        <dbReference type="ChEBI" id="CHEBI:18420"/>
        <label>1</label>
    </ligand>
</feature>
<dbReference type="PANTHER" id="PTHR30270:SF0">
    <property type="entry name" value="THIAMINE-MONOPHOSPHATE KINASE"/>
    <property type="match status" value="1"/>
</dbReference>
<feature type="binding site" evidence="2">
    <location>
        <position position="32"/>
    </location>
    <ligand>
        <name>Mg(2+)</name>
        <dbReference type="ChEBI" id="CHEBI:18420"/>
        <label>3</label>
    </ligand>
</feature>
<feature type="binding site" evidence="2">
    <location>
        <position position="32"/>
    </location>
    <ligand>
        <name>Mg(2+)</name>
        <dbReference type="ChEBI" id="CHEBI:18420"/>
        <label>4</label>
    </ligand>
</feature>
<dbReference type="InterPro" id="IPR016188">
    <property type="entry name" value="PurM-like_N"/>
</dbReference>
<feature type="binding site" evidence="2">
    <location>
        <position position="210"/>
    </location>
    <ligand>
        <name>Mg(2+)</name>
        <dbReference type="ChEBI" id="CHEBI:18420"/>
        <label>3</label>
    </ligand>
</feature>
<dbReference type="GO" id="GO:0009030">
    <property type="term" value="F:thiamine-phosphate kinase activity"/>
    <property type="evidence" value="ECO:0007669"/>
    <property type="project" value="UniProtKB-EC"/>
</dbReference>
<dbReference type="NCBIfam" id="TIGR01379">
    <property type="entry name" value="thiL"/>
    <property type="match status" value="1"/>
</dbReference>
<evidence type="ECO:0000256" key="2">
    <source>
        <dbReference type="HAMAP-Rule" id="MF_02128"/>
    </source>
</evidence>
<keyword evidence="2 5" id="KW-0418">Kinase</keyword>
<feature type="binding site" evidence="2">
    <location>
        <begin position="123"/>
        <end position="124"/>
    </location>
    <ligand>
        <name>ATP</name>
        <dbReference type="ChEBI" id="CHEBI:30616"/>
    </ligand>
</feature>
<dbReference type="PANTHER" id="PTHR30270">
    <property type="entry name" value="THIAMINE-MONOPHOSPHATE KINASE"/>
    <property type="match status" value="1"/>
</dbReference>
<comment type="catalytic activity">
    <reaction evidence="2">
        <text>thiamine phosphate + ATP = thiamine diphosphate + ADP</text>
        <dbReference type="Rhea" id="RHEA:15913"/>
        <dbReference type="ChEBI" id="CHEBI:30616"/>
        <dbReference type="ChEBI" id="CHEBI:37575"/>
        <dbReference type="ChEBI" id="CHEBI:58937"/>
        <dbReference type="ChEBI" id="CHEBI:456216"/>
        <dbReference type="EC" id="2.7.4.16"/>
    </reaction>
</comment>
<evidence type="ECO:0000256" key="1">
    <source>
        <dbReference type="ARBA" id="ARBA00022977"/>
    </source>
</evidence>
<comment type="caution">
    <text evidence="5">The sequence shown here is derived from an EMBL/GenBank/DDBJ whole genome shotgun (WGS) entry which is preliminary data.</text>
</comment>
<comment type="similarity">
    <text evidence="2">Belongs to the thiamine-monophosphate kinase family.</text>
</comment>
<dbReference type="Pfam" id="PF02769">
    <property type="entry name" value="AIRS_C"/>
    <property type="match status" value="1"/>
</dbReference>
<feature type="binding site" evidence="2">
    <location>
        <position position="316"/>
    </location>
    <ligand>
        <name>substrate</name>
    </ligand>
</feature>
<dbReference type="HAMAP" id="MF_02128">
    <property type="entry name" value="TMP_kinase"/>
    <property type="match status" value="1"/>
</dbReference>
<keyword evidence="6" id="KW-1185">Reference proteome</keyword>
<feature type="binding site" evidence="2">
    <location>
        <position position="124"/>
    </location>
    <ligand>
        <name>Mg(2+)</name>
        <dbReference type="ChEBI" id="CHEBI:18420"/>
        <label>1</label>
    </ligand>
</feature>
<comment type="miscellaneous">
    <text evidence="2">Reaction mechanism of ThiL seems to utilize a direct, inline transfer of the gamma-phosphate of ATP to TMP rather than a phosphorylated enzyme intermediate.</text>
</comment>
<keyword evidence="1 2" id="KW-0784">Thiamine biosynthesis</keyword>
<feature type="binding site" evidence="2">
    <location>
        <position position="77"/>
    </location>
    <ligand>
        <name>Mg(2+)</name>
        <dbReference type="ChEBI" id="CHEBI:18420"/>
        <label>4</label>
    </ligand>
</feature>
<feature type="binding site" evidence="2">
    <location>
        <position position="56"/>
    </location>
    <ligand>
        <name>substrate</name>
    </ligand>
</feature>
<feature type="domain" description="PurM-like N-terminal" evidence="3">
    <location>
        <begin position="30"/>
        <end position="141"/>
    </location>
</feature>
<comment type="caution">
    <text evidence="2">Lacks conserved residue(s) required for the propagation of feature annotation.</text>
</comment>
<dbReference type="Gene3D" id="3.90.650.10">
    <property type="entry name" value="PurM-like C-terminal domain"/>
    <property type="match status" value="1"/>
</dbReference>
<dbReference type="PIRSF" id="PIRSF005303">
    <property type="entry name" value="Thiam_monoph_kin"/>
    <property type="match status" value="1"/>
</dbReference>
<keyword evidence="2" id="KW-0479">Metal-binding</keyword>
<dbReference type="Gene3D" id="3.30.1330.10">
    <property type="entry name" value="PurM-like, N-terminal domain"/>
    <property type="match status" value="1"/>
</dbReference>
<dbReference type="InterPro" id="IPR036676">
    <property type="entry name" value="PurM-like_C_sf"/>
</dbReference>
<dbReference type="SUPFAM" id="SSF55326">
    <property type="entry name" value="PurM N-terminal domain-like"/>
    <property type="match status" value="1"/>
</dbReference>
<keyword evidence="2" id="KW-0547">Nucleotide-binding</keyword>
<feature type="binding site" evidence="2">
    <location>
        <position position="47"/>
    </location>
    <ligand>
        <name>Mg(2+)</name>
        <dbReference type="ChEBI" id="CHEBI:18420"/>
        <label>4</label>
    </ligand>
</feature>
<reference evidence="5 6" key="1">
    <citation type="submission" date="2020-12" db="EMBL/GenBank/DDBJ databases">
        <title>Novel Thalassolituus-related marine hydrocarbonoclastic bacteria mediated algae-derived hydrocarbons mineralization in twilight zone of the northern South China Sea.</title>
        <authorList>
            <person name="Dong C."/>
        </authorList>
    </citation>
    <scope>NUCLEOTIDE SEQUENCE [LARGE SCALE GENOMIC DNA]</scope>
    <source>
        <strain evidence="5 6">IMCC1826</strain>
    </source>
</reference>
<dbReference type="CDD" id="cd02194">
    <property type="entry name" value="ThiL"/>
    <property type="match status" value="1"/>
</dbReference>
<comment type="function">
    <text evidence="2">Catalyzes the ATP-dependent phosphorylation of thiamine-monophosphate (TMP) to form thiamine-pyrophosphate (TPP), the active form of vitamin B1.</text>
</comment>
<feature type="binding site" evidence="2">
    <location>
        <position position="212"/>
    </location>
    <ligand>
        <name>ATP</name>
        <dbReference type="ChEBI" id="CHEBI:30616"/>
    </ligand>
</feature>
<accession>A0ABS7ZTC5</accession>
<evidence type="ECO:0000313" key="5">
    <source>
        <dbReference type="EMBL" id="MCA6064959.1"/>
    </source>
</evidence>
<dbReference type="InterPro" id="IPR010918">
    <property type="entry name" value="PurM-like_C_dom"/>
</dbReference>
<name>A0ABS7ZTC5_9GAMM</name>
<gene>
    <name evidence="2 5" type="primary">thiL</name>
    <name evidence="5" type="ORF">I9W95_15230</name>
</gene>
<feature type="binding site" evidence="2">
    <location>
        <position position="149"/>
    </location>
    <ligand>
        <name>ATP</name>
        <dbReference type="ChEBI" id="CHEBI:30616"/>
    </ligand>
</feature>
<feature type="binding site" evidence="2">
    <location>
        <position position="213"/>
    </location>
    <ligand>
        <name>Mg(2+)</name>
        <dbReference type="ChEBI" id="CHEBI:18420"/>
        <label>5</label>
    </ligand>
</feature>
<sequence>MSQTQGEFDLIRRCFASGFPLGSDVLLGVGDDCSAVRPPAGYDLVQSIDTQVADVHFPHNAPAHLIAGRALRCAASDLAAMGAAPQGFHLALTLPDSNPAWLDQFAHGLRTTAHDLGLPLLGGDTTRGPLLIITISVQGWVPQGKMLTRHTAKAGDELWVSNTIGSAALALPDVLKNPASELGLAKAYYHPTIQFTLGQRLVGIASACMDISDGLLQDAGHIARASQLAIEINADQVPTPVSSDHPHWQTCLSGGDDYQLLFSAAPERHNDILALNSLAGVNCTCIGRLTAADAQQGAGVSVLKDGQPFSPQATGYQHF</sequence>
<keyword evidence="2" id="KW-0460">Magnesium</keyword>
<evidence type="ECO:0000259" key="4">
    <source>
        <dbReference type="Pfam" id="PF02769"/>
    </source>
</evidence>
<feature type="binding site" evidence="2">
    <location>
        <position position="77"/>
    </location>
    <ligand>
        <name>Mg(2+)</name>
        <dbReference type="ChEBI" id="CHEBI:18420"/>
        <label>3</label>
    </ligand>
</feature>
<dbReference type="Proteomes" id="UP000714380">
    <property type="component" value="Unassembled WGS sequence"/>
</dbReference>
<dbReference type="EMBL" id="JAEDAH010000096">
    <property type="protein sequence ID" value="MCA6064959.1"/>
    <property type="molecule type" value="Genomic_DNA"/>
</dbReference>
<evidence type="ECO:0000313" key="6">
    <source>
        <dbReference type="Proteomes" id="UP000714380"/>
    </source>
</evidence>
<feature type="binding site" evidence="2">
    <location>
        <position position="49"/>
    </location>
    <ligand>
        <name>Mg(2+)</name>
        <dbReference type="ChEBI" id="CHEBI:18420"/>
        <label>2</label>
    </ligand>
</feature>
<comment type="pathway">
    <text evidence="2">Cofactor biosynthesis; thiamine diphosphate biosynthesis; thiamine diphosphate from thiamine phosphate: step 1/1.</text>
</comment>
<keyword evidence="2 5" id="KW-0808">Transferase</keyword>
<feature type="domain" description="PurM-like C-terminal" evidence="4">
    <location>
        <begin position="202"/>
        <end position="293"/>
    </location>
</feature>
<dbReference type="EC" id="2.7.4.16" evidence="2"/>
<evidence type="ECO:0000259" key="3">
    <source>
        <dbReference type="Pfam" id="PF00586"/>
    </source>
</evidence>
<protein>
    <recommendedName>
        <fullName evidence="2">Thiamine-monophosphate kinase</fullName>
        <shortName evidence="2">TMP kinase</shortName>
        <shortName evidence="2">Thiamine-phosphate kinase</shortName>
        <ecNumber evidence="2">2.7.4.16</ecNumber>
    </recommendedName>
</protein>
<dbReference type="Pfam" id="PF00586">
    <property type="entry name" value="AIRS"/>
    <property type="match status" value="1"/>
</dbReference>
<feature type="binding site" evidence="2">
    <location>
        <position position="77"/>
    </location>
    <ligand>
        <name>Mg(2+)</name>
        <dbReference type="ChEBI" id="CHEBI:18420"/>
        <label>2</label>
    </ligand>
</feature>
<proteinExistence type="inferred from homology"/>
<dbReference type="RefSeq" id="WP_225676435.1">
    <property type="nucleotide sequence ID" value="NZ_JAEDAH010000096.1"/>
</dbReference>
<feature type="binding site" evidence="2">
    <location>
        <position position="256"/>
    </location>
    <ligand>
        <name>substrate</name>
    </ligand>
</feature>
<dbReference type="InterPro" id="IPR006283">
    <property type="entry name" value="ThiL-like"/>
</dbReference>
<dbReference type="InterPro" id="IPR036921">
    <property type="entry name" value="PurM-like_N_sf"/>
</dbReference>
<keyword evidence="2" id="KW-0067">ATP-binding</keyword>